<evidence type="ECO:0000313" key="5">
    <source>
        <dbReference type="Proteomes" id="UP001151699"/>
    </source>
</evidence>
<protein>
    <recommendedName>
        <fullName evidence="3">Biogenesis of lysosome-related organelles complex 1 subunit 7</fullName>
    </recommendedName>
</protein>
<dbReference type="PANTHER" id="PTHR31305">
    <property type="entry name" value="SNARE-ASSOCIATED PROTEIN SNAPIN"/>
    <property type="match status" value="1"/>
</dbReference>
<proteinExistence type="inferred from homology"/>
<dbReference type="GO" id="GO:0000149">
    <property type="term" value="F:SNARE binding"/>
    <property type="evidence" value="ECO:0007669"/>
    <property type="project" value="TreeGrafter"/>
</dbReference>
<keyword evidence="2" id="KW-0175">Coiled coil</keyword>
<gene>
    <name evidence="4" type="primary">Snapin</name>
    <name evidence="4" type="ORF">Bhyg_11591</name>
</gene>
<dbReference type="GO" id="GO:0032418">
    <property type="term" value="P:lysosome localization"/>
    <property type="evidence" value="ECO:0007669"/>
    <property type="project" value="TreeGrafter"/>
</dbReference>
<evidence type="ECO:0000256" key="3">
    <source>
        <dbReference type="ARBA" id="ARBA00033330"/>
    </source>
</evidence>
<keyword evidence="5" id="KW-1185">Reference proteome</keyword>
<evidence type="ECO:0000256" key="2">
    <source>
        <dbReference type="ARBA" id="ARBA00023054"/>
    </source>
</evidence>
<accession>A0A9Q0S0G7</accession>
<dbReference type="GO" id="GO:0031083">
    <property type="term" value="C:BLOC-1 complex"/>
    <property type="evidence" value="ECO:0007669"/>
    <property type="project" value="InterPro"/>
</dbReference>
<reference evidence="4" key="1">
    <citation type="submission" date="2022-07" db="EMBL/GenBank/DDBJ databases">
        <authorList>
            <person name="Trinca V."/>
            <person name="Uliana J.V.C."/>
            <person name="Torres T.T."/>
            <person name="Ward R.J."/>
            <person name="Monesi N."/>
        </authorList>
    </citation>
    <scope>NUCLEOTIDE SEQUENCE</scope>
    <source>
        <strain evidence="4">HSMRA1968</strain>
        <tissue evidence="4">Whole embryos</tissue>
    </source>
</reference>
<dbReference type="AlphaFoldDB" id="A0A9Q0S0G7"/>
<dbReference type="Proteomes" id="UP001151699">
    <property type="component" value="Chromosome X"/>
</dbReference>
<comment type="caution">
    <text evidence="4">The sequence shown here is derived from an EMBL/GenBank/DDBJ whole genome shotgun (WGS) entry which is preliminary data.</text>
</comment>
<dbReference type="GO" id="GO:0016079">
    <property type="term" value="P:synaptic vesicle exocytosis"/>
    <property type="evidence" value="ECO:0007669"/>
    <property type="project" value="TreeGrafter"/>
</dbReference>
<dbReference type="InterPro" id="IPR017246">
    <property type="entry name" value="Snapin"/>
</dbReference>
<dbReference type="GO" id="GO:0007040">
    <property type="term" value="P:lysosome organization"/>
    <property type="evidence" value="ECO:0007669"/>
    <property type="project" value="TreeGrafter"/>
</dbReference>
<name>A0A9Q0S0G7_9DIPT</name>
<dbReference type="EMBL" id="WJQU01000003">
    <property type="protein sequence ID" value="KAJ6638853.1"/>
    <property type="molecule type" value="Genomic_DNA"/>
</dbReference>
<dbReference type="OrthoDB" id="5399166at2759"/>
<dbReference type="GO" id="GO:2000300">
    <property type="term" value="P:regulation of synaptic vesicle exocytosis"/>
    <property type="evidence" value="ECO:0007669"/>
    <property type="project" value="TreeGrafter"/>
</dbReference>
<dbReference type="GO" id="GO:0099078">
    <property type="term" value="C:BORC complex"/>
    <property type="evidence" value="ECO:0007669"/>
    <property type="project" value="TreeGrafter"/>
</dbReference>
<evidence type="ECO:0000256" key="1">
    <source>
        <dbReference type="ARBA" id="ARBA00006111"/>
    </source>
</evidence>
<comment type="similarity">
    <text evidence="1">Belongs to the SNAPIN family.</text>
</comment>
<dbReference type="GO" id="GO:0008333">
    <property type="term" value="P:endosome to lysosome transport"/>
    <property type="evidence" value="ECO:0007669"/>
    <property type="project" value="TreeGrafter"/>
</dbReference>
<evidence type="ECO:0000313" key="4">
    <source>
        <dbReference type="EMBL" id="KAJ6638853.1"/>
    </source>
</evidence>
<dbReference type="PANTHER" id="PTHR31305:SF2">
    <property type="entry name" value="SNARE-ASSOCIATED PROTEIN SNAPIN"/>
    <property type="match status" value="1"/>
</dbReference>
<sequence length="205" mass="23707">MMKILHELKKENYSPRIYVTADSDKNSYNKVSDFEGTSTDHKLVTIIRSRSVAEINNTTLERKRLFICNKHLKMDPDSESTATDDGNTENFCDNPTRDILADGIISMFRPCVDQLQERVKATRIAQFELKQLLDNLSMKLKVIEKSQQTPVILEEYLKKMINVKHKVTVVYNVLNNAQDRLNAIYKQIDIEKAKGRTLLEDKEGR</sequence>
<dbReference type="Pfam" id="PF08660">
    <property type="entry name" value="Alg14"/>
    <property type="match status" value="1"/>
</dbReference>
<dbReference type="InterPro" id="IPR013969">
    <property type="entry name" value="Oligosacch_biosynth_Alg14"/>
</dbReference>
<dbReference type="GO" id="GO:0006886">
    <property type="term" value="P:intracellular protein transport"/>
    <property type="evidence" value="ECO:0007669"/>
    <property type="project" value="InterPro"/>
</dbReference>
<dbReference type="InterPro" id="IPR028119">
    <property type="entry name" value="Snapin/Pallidin/Snn1"/>
</dbReference>
<dbReference type="Pfam" id="PF14712">
    <property type="entry name" value="Snapin_Pallidin"/>
    <property type="match status" value="1"/>
</dbReference>
<dbReference type="GO" id="GO:0006488">
    <property type="term" value="P:dolichol-linked oligosaccharide biosynthetic process"/>
    <property type="evidence" value="ECO:0007669"/>
    <property type="project" value="InterPro"/>
</dbReference>
<organism evidence="4 5">
    <name type="scientific">Pseudolycoriella hygida</name>
    <dbReference type="NCBI Taxonomy" id="35572"/>
    <lineage>
        <taxon>Eukaryota</taxon>
        <taxon>Metazoa</taxon>
        <taxon>Ecdysozoa</taxon>
        <taxon>Arthropoda</taxon>
        <taxon>Hexapoda</taxon>
        <taxon>Insecta</taxon>
        <taxon>Pterygota</taxon>
        <taxon>Neoptera</taxon>
        <taxon>Endopterygota</taxon>
        <taxon>Diptera</taxon>
        <taxon>Nematocera</taxon>
        <taxon>Sciaroidea</taxon>
        <taxon>Sciaridae</taxon>
        <taxon>Pseudolycoriella</taxon>
    </lineage>
</organism>
<dbReference type="GO" id="GO:0008021">
    <property type="term" value="C:synaptic vesicle"/>
    <property type="evidence" value="ECO:0007669"/>
    <property type="project" value="TreeGrafter"/>
</dbReference>